<gene>
    <name evidence="3" type="ORF">OESDEN_10014</name>
</gene>
<evidence type="ECO:0008006" key="5">
    <source>
        <dbReference type="Google" id="ProtNLM"/>
    </source>
</evidence>
<organism evidence="3 4">
    <name type="scientific">Oesophagostomum dentatum</name>
    <name type="common">Nodular worm</name>
    <dbReference type="NCBI Taxonomy" id="61180"/>
    <lineage>
        <taxon>Eukaryota</taxon>
        <taxon>Metazoa</taxon>
        <taxon>Ecdysozoa</taxon>
        <taxon>Nematoda</taxon>
        <taxon>Chromadorea</taxon>
        <taxon>Rhabditida</taxon>
        <taxon>Rhabditina</taxon>
        <taxon>Rhabditomorpha</taxon>
        <taxon>Strongyloidea</taxon>
        <taxon>Strongylidae</taxon>
        <taxon>Oesophagostomum</taxon>
    </lineage>
</organism>
<keyword evidence="2" id="KW-0732">Signal</keyword>
<feature type="region of interest" description="Disordered" evidence="1">
    <location>
        <begin position="239"/>
        <end position="277"/>
    </location>
</feature>
<dbReference type="AlphaFoldDB" id="A0A0B1T207"/>
<dbReference type="OrthoDB" id="550577at2759"/>
<evidence type="ECO:0000313" key="4">
    <source>
        <dbReference type="Proteomes" id="UP000053660"/>
    </source>
</evidence>
<feature type="region of interest" description="Disordered" evidence="1">
    <location>
        <begin position="28"/>
        <end position="49"/>
    </location>
</feature>
<sequence>MGALLYLLPWLLILGAAAKPFVEELATEAAETATEEEQETPVPETESPPPEILQRTIIFFKRPLPYSQYLFIRGGLTRKNACAPGPYQQRLDKCAIPIRHNTTAPATCKYYPAWSKGDNYLDFEGPERGQGFFLGREAAGTPTAWTTNNTKAKEFHPFNKYGGAWFVELLMDCRKTDNGWFELKGFIAPRPGWEPDISQEKCTGNGGSAPFKSMNHIARCGAINVFEWMSSRCHIEMIPQPTPPPLPETEEPPVPETETPVPETEEPPVPETESPAPETLQRTMIFFKRPLPYSQYLFIRGGITRKTACAPGPYQQRLDKCAMPNRHNPTAPATCKYYPAWSKGDNYLDFEGPERGQAWFVELLMDCRKTDNGWFELKGFIAPRPGWEPDISQEKCTGNGGSAPFTSMNHIARCGAINVFEWMSSRCHIEMIPQPTPSPLPETEEPPAPETKAPVSENE</sequence>
<dbReference type="EMBL" id="KN553333">
    <property type="protein sequence ID" value="KHJ90146.1"/>
    <property type="molecule type" value="Genomic_DNA"/>
</dbReference>
<reference evidence="3 4" key="1">
    <citation type="submission" date="2014-03" db="EMBL/GenBank/DDBJ databases">
        <title>Draft genome of the hookworm Oesophagostomum dentatum.</title>
        <authorList>
            <person name="Mitreva M."/>
        </authorList>
    </citation>
    <scope>NUCLEOTIDE SEQUENCE [LARGE SCALE GENOMIC DNA]</scope>
    <source>
        <strain evidence="3 4">OD-Hann</strain>
    </source>
</reference>
<dbReference type="Proteomes" id="UP000053660">
    <property type="component" value="Unassembled WGS sequence"/>
</dbReference>
<feature type="signal peptide" evidence="2">
    <location>
        <begin position="1"/>
        <end position="18"/>
    </location>
</feature>
<evidence type="ECO:0000313" key="3">
    <source>
        <dbReference type="EMBL" id="KHJ90146.1"/>
    </source>
</evidence>
<evidence type="ECO:0000256" key="1">
    <source>
        <dbReference type="SAM" id="MobiDB-lite"/>
    </source>
</evidence>
<proteinExistence type="predicted"/>
<feature type="region of interest" description="Disordered" evidence="1">
    <location>
        <begin position="433"/>
        <end position="459"/>
    </location>
</feature>
<feature type="chain" id="PRO_5002062082" description="C-type lectin domain-containing protein" evidence="2">
    <location>
        <begin position="19"/>
        <end position="459"/>
    </location>
</feature>
<accession>A0A0B1T207</accession>
<evidence type="ECO:0000256" key="2">
    <source>
        <dbReference type="SAM" id="SignalP"/>
    </source>
</evidence>
<name>A0A0B1T207_OESDE</name>
<keyword evidence="4" id="KW-1185">Reference proteome</keyword>
<protein>
    <recommendedName>
        <fullName evidence="5">C-type lectin domain-containing protein</fullName>
    </recommendedName>
</protein>
<feature type="compositionally biased region" description="Low complexity" evidence="1">
    <location>
        <begin position="450"/>
        <end position="459"/>
    </location>
</feature>